<dbReference type="Proteomes" id="UP000007978">
    <property type="component" value="Chromosome 1"/>
</dbReference>
<evidence type="ECO:0000259" key="1">
    <source>
        <dbReference type="Pfam" id="PF10022"/>
    </source>
</evidence>
<evidence type="ECO:0000313" key="3">
    <source>
        <dbReference type="EMBL" id="EKJ79076.1"/>
    </source>
</evidence>
<dbReference type="RefSeq" id="XP_009252072.1">
    <property type="nucleotide sequence ID" value="XM_009253797.1"/>
</dbReference>
<sequence length="581" mass="65199">MTGLKGFTDNPLHTRADLVVAVKALISPIERYRSRLGARVKIHPASCAGFDDVAAQIEGFCRPLLGVSAILDDAATLDRWCQGLAAGVDVDGDEYWGDMGDFDQRMVETESICIAILSSPDAFLSRMSDKTKADLVRWLRQINKKDMPPNNWRWFRLFVNMTLIQVFGVPRSEVDDVMKMDLALLDSFNIGGGWSSDGLWAEDRKQADYYSGSFAIQFLQLLYVRFVEGDQERVEKYREQAKQFSLHYWRYFDVDGAAIPFGRSQTYRFAFAAFWSAAAVAGVNLPPPMDSIGTLKGMLLRHLRWWTRHGDMFNSDGILNIGFTYPNMYLAENYNSPQSVYWCLKSCIALMLPKDHEFWQCQELPHPLQQSPGTLKTCQLLWPPRQIINSTPEHHYLLSSGQMTAWPHKGNNAKYSKFAYSSSFGFSVPSGTTLSQSAPDSTLSISIDGGQTWQARGRNLSDTRLETISVKDCSVQGLTCTWKPWKALDLEIETTLVPLAHHFPGWHIRLHCVWWSPSARASLLADAVTLVDAGFAIPSLTAKGYPVPHFAPEVLESQEEGFFQEEATAMIVTKTGAGDLS</sequence>
<dbReference type="KEGG" id="fpu:FPSE_00677"/>
<evidence type="ECO:0000313" key="4">
    <source>
        <dbReference type="Proteomes" id="UP000007978"/>
    </source>
</evidence>
<dbReference type="GeneID" id="20359297"/>
<dbReference type="HOGENOM" id="CLU_028269_1_0_1"/>
<organism evidence="3 4">
    <name type="scientific">Fusarium pseudograminearum (strain CS3096)</name>
    <name type="common">Wheat and barley crown-rot fungus</name>
    <dbReference type="NCBI Taxonomy" id="1028729"/>
    <lineage>
        <taxon>Eukaryota</taxon>
        <taxon>Fungi</taxon>
        <taxon>Dikarya</taxon>
        <taxon>Ascomycota</taxon>
        <taxon>Pezizomycotina</taxon>
        <taxon>Sordariomycetes</taxon>
        <taxon>Hypocreomycetidae</taxon>
        <taxon>Hypocreales</taxon>
        <taxon>Nectriaceae</taxon>
        <taxon>Fusarium</taxon>
    </lineage>
</organism>
<dbReference type="OrthoDB" id="5150166at2759"/>
<protein>
    <recommendedName>
        <fullName evidence="5">DUF2264 domain-containing protein</fullName>
    </recommendedName>
</protein>
<evidence type="ECO:0008006" key="5">
    <source>
        <dbReference type="Google" id="ProtNLM"/>
    </source>
</evidence>
<name>K3V1H4_FUSPC</name>
<dbReference type="Pfam" id="PF20938">
    <property type="entry name" value="DUF2264_C"/>
    <property type="match status" value="1"/>
</dbReference>
<gene>
    <name evidence="3" type="ORF">FPSE_00677</name>
</gene>
<dbReference type="PANTHER" id="PTHR35339">
    <property type="entry name" value="LINALOOL DEHYDRATASE_ISOMERASE DOMAIN-CONTAINING PROTEIN"/>
    <property type="match status" value="1"/>
</dbReference>
<accession>K3V1H4</accession>
<comment type="caution">
    <text evidence="3">The sequence shown here is derived from an EMBL/GenBank/DDBJ whole genome shotgun (WGS) entry which is preliminary data.</text>
</comment>
<evidence type="ECO:0000259" key="2">
    <source>
        <dbReference type="Pfam" id="PF20938"/>
    </source>
</evidence>
<feature type="domain" description="DUF2264" evidence="2">
    <location>
        <begin position="381"/>
        <end position="578"/>
    </location>
</feature>
<dbReference type="Pfam" id="PF10022">
    <property type="entry name" value="DUF2264"/>
    <property type="match status" value="1"/>
</dbReference>
<dbReference type="EMBL" id="AFNW01000014">
    <property type="protein sequence ID" value="EKJ79076.1"/>
    <property type="molecule type" value="Genomic_DNA"/>
</dbReference>
<dbReference type="PANTHER" id="PTHR35339:SF2">
    <property type="entry name" value="DUF2264 DOMAIN-CONTAINING PROTEIN-RELATED"/>
    <property type="match status" value="1"/>
</dbReference>
<feature type="domain" description="DUF2264" evidence="1">
    <location>
        <begin position="14"/>
        <end position="365"/>
    </location>
</feature>
<dbReference type="InterPro" id="IPR049237">
    <property type="entry name" value="DUF2264_C"/>
</dbReference>
<dbReference type="eggNOG" id="ENOG502SMEW">
    <property type="taxonomic scope" value="Eukaryota"/>
</dbReference>
<dbReference type="PIRSF" id="PIRSF014753">
    <property type="entry name" value="UCP014753"/>
    <property type="match status" value="1"/>
</dbReference>
<proteinExistence type="predicted"/>
<dbReference type="AlphaFoldDB" id="K3V1H4"/>
<reference evidence="3 4" key="1">
    <citation type="journal article" date="2012" name="PLoS Pathog.">
        <title>Comparative pathogenomics reveals horizontally acquired novel virulence genes in fungi infecting cereal hosts.</title>
        <authorList>
            <person name="Gardiner D.M."/>
            <person name="McDonald M.C."/>
            <person name="Covarelli L."/>
            <person name="Solomon P.S."/>
            <person name="Rusu A.G."/>
            <person name="Marshall M."/>
            <person name="Kazan K."/>
            <person name="Chakraborty S."/>
            <person name="McDonald B.A."/>
            <person name="Manners J.M."/>
        </authorList>
    </citation>
    <scope>NUCLEOTIDE SEQUENCE [LARGE SCALE GENOMIC DNA]</scope>
    <source>
        <strain evidence="3 4">CS3096</strain>
    </source>
</reference>
<dbReference type="InterPro" id="IPR016624">
    <property type="entry name" value="UCP014753"/>
</dbReference>
<dbReference type="InterPro" id="IPR049349">
    <property type="entry name" value="DUF2264_N"/>
</dbReference>
<keyword evidence="4" id="KW-1185">Reference proteome</keyword>